<dbReference type="Proteomes" id="UP000317093">
    <property type="component" value="Chromosome"/>
</dbReference>
<sequence length="170" mass="17391">MAVASTHQGDLHVVGKLSCTTFDAPTNSITNDDVSDTTKIDATKLVHELNLQLTQADGSDVASETRLVHLCSADATIVAVEAVVTTAPTDDYNLSIDVEAGNQSTPFATVLSAPLAIDSAVAAREVVGGTISSASLADNDSLRIAVTAAGSSGTQAQGLLVRVKLRENAT</sequence>
<protein>
    <submittedName>
        <fullName evidence="1">Uncharacterized protein</fullName>
    </submittedName>
</protein>
<dbReference type="RefSeq" id="WP_145258742.1">
    <property type="nucleotide sequence ID" value="NZ_CP036279.1"/>
</dbReference>
<reference evidence="1 2" key="1">
    <citation type="submission" date="2019-02" db="EMBL/GenBank/DDBJ databases">
        <title>Deep-cultivation of Planctomycetes and their phenomic and genomic characterization uncovers novel biology.</title>
        <authorList>
            <person name="Wiegand S."/>
            <person name="Jogler M."/>
            <person name="Boedeker C."/>
            <person name="Pinto D."/>
            <person name="Vollmers J."/>
            <person name="Rivas-Marin E."/>
            <person name="Kohn T."/>
            <person name="Peeters S.H."/>
            <person name="Heuer A."/>
            <person name="Rast P."/>
            <person name="Oberbeckmann S."/>
            <person name="Bunk B."/>
            <person name="Jeske O."/>
            <person name="Meyerdierks A."/>
            <person name="Storesund J.E."/>
            <person name="Kallscheuer N."/>
            <person name="Luecker S."/>
            <person name="Lage O.M."/>
            <person name="Pohl T."/>
            <person name="Merkel B.J."/>
            <person name="Hornburger P."/>
            <person name="Mueller R.-W."/>
            <person name="Bruemmer F."/>
            <person name="Labrenz M."/>
            <person name="Spormann A.M."/>
            <person name="Op den Camp H."/>
            <person name="Overmann J."/>
            <person name="Amann R."/>
            <person name="Jetten M.S.M."/>
            <person name="Mascher T."/>
            <person name="Medema M.H."/>
            <person name="Devos D.P."/>
            <person name="Kaster A.-K."/>
            <person name="Ovreas L."/>
            <person name="Rohde M."/>
            <person name="Galperin M.Y."/>
            <person name="Jogler C."/>
        </authorList>
    </citation>
    <scope>NUCLEOTIDE SEQUENCE [LARGE SCALE GENOMIC DNA]</scope>
    <source>
        <strain evidence="1 2">Pan216</strain>
    </source>
</reference>
<gene>
    <name evidence="1" type="ORF">Pan216_30430</name>
</gene>
<proteinExistence type="predicted"/>
<evidence type="ECO:0000313" key="2">
    <source>
        <dbReference type="Proteomes" id="UP000317093"/>
    </source>
</evidence>
<keyword evidence="2" id="KW-1185">Reference proteome</keyword>
<name>A0A518B5E2_9BACT</name>
<accession>A0A518B5E2</accession>
<organism evidence="1 2">
    <name type="scientific">Kolteria novifilia</name>
    <dbReference type="NCBI Taxonomy" id="2527975"/>
    <lineage>
        <taxon>Bacteria</taxon>
        <taxon>Pseudomonadati</taxon>
        <taxon>Planctomycetota</taxon>
        <taxon>Planctomycetia</taxon>
        <taxon>Kolteriales</taxon>
        <taxon>Kolteriaceae</taxon>
        <taxon>Kolteria</taxon>
    </lineage>
</organism>
<evidence type="ECO:0000313" key="1">
    <source>
        <dbReference type="EMBL" id="QDU62176.1"/>
    </source>
</evidence>
<dbReference type="AlphaFoldDB" id="A0A518B5E2"/>
<dbReference type="EMBL" id="CP036279">
    <property type="protein sequence ID" value="QDU62176.1"/>
    <property type="molecule type" value="Genomic_DNA"/>
</dbReference>
<dbReference type="KEGG" id="knv:Pan216_30430"/>